<evidence type="ECO:0000256" key="3">
    <source>
        <dbReference type="PIRSR" id="PIRSR603782-1"/>
    </source>
</evidence>
<keyword evidence="3" id="KW-0479">Metal-binding</keyword>
<dbReference type="SUPFAM" id="SSF52833">
    <property type="entry name" value="Thioredoxin-like"/>
    <property type="match status" value="1"/>
</dbReference>
<evidence type="ECO:0000313" key="6">
    <source>
        <dbReference type="EMBL" id="QEG02056.1"/>
    </source>
</evidence>
<name>A0A5B9MQP7_9BACT</name>
<dbReference type="PROSITE" id="PS51352">
    <property type="entry name" value="THIOREDOXIN_2"/>
    <property type="match status" value="1"/>
</dbReference>
<keyword evidence="7" id="KW-1185">Reference proteome</keyword>
<dbReference type="InterPro" id="IPR013766">
    <property type="entry name" value="Thioredoxin_domain"/>
</dbReference>
<evidence type="ECO:0000256" key="1">
    <source>
        <dbReference type="ARBA" id="ARBA00010996"/>
    </source>
</evidence>
<feature type="binding site" evidence="3">
    <location>
        <position position="105"/>
    </location>
    <ligand>
        <name>Cu cation</name>
        <dbReference type="ChEBI" id="CHEBI:23378"/>
    </ligand>
</feature>
<dbReference type="PANTHER" id="PTHR12151:SF25">
    <property type="entry name" value="LINALOOL DEHYDRATASE_ISOMERASE DOMAIN-CONTAINING PROTEIN"/>
    <property type="match status" value="1"/>
</dbReference>
<protein>
    <recommendedName>
        <fullName evidence="5">Thioredoxin domain-containing protein</fullName>
    </recommendedName>
</protein>
<dbReference type="InterPro" id="IPR036249">
    <property type="entry name" value="Thioredoxin-like_sf"/>
</dbReference>
<evidence type="ECO:0000259" key="5">
    <source>
        <dbReference type="PROSITE" id="PS51352"/>
    </source>
</evidence>
<dbReference type="KEGG" id="smam:Mal15_61390"/>
<dbReference type="GO" id="GO:0046872">
    <property type="term" value="F:metal ion binding"/>
    <property type="evidence" value="ECO:0007669"/>
    <property type="project" value="UniProtKB-KW"/>
</dbReference>
<evidence type="ECO:0000256" key="2">
    <source>
        <dbReference type="ARBA" id="ARBA00023008"/>
    </source>
</evidence>
<accession>A0A5B9MQP7</accession>
<dbReference type="InterPro" id="IPR003782">
    <property type="entry name" value="SCO1/SenC"/>
</dbReference>
<proteinExistence type="inferred from homology"/>
<dbReference type="Gene3D" id="3.40.30.10">
    <property type="entry name" value="Glutaredoxin"/>
    <property type="match status" value="1"/>
</dbReference>
<dbReference type="Proteomes" id="UP000321353">
    <property type="component" value="Chromosome"/>
</dbReference>
<comment type="similarity">
    <text evidence="1">Belongs to the SCO1/2 family.</text>
</comment>
<gene>
    <name evidence="6" type="ORF">Mal15_61390</name>
</gene>
<dbReference type="AlphaFoldDB" id="A0A5B9MQP7"/>
<feature type="disulfide bond" description="Redox-active" evidence="4">
    <location>
        <begin position="105"/>
        <end position="109"/>
    </location>
</feature>
<dbReference type="PANTHER" id="PTHR12151">
    <property type="entry name" value="ELECTRON TRANSPORT PROTIN SCO1/SENC FAMILY MEMBER"/>
    <property type="match status" value="1"/>
</dbReference>
<reference evidence="6 7" key="1">
    <citation type="submission" date="2019-02" db="EMBL/GenBank/DDBJ databases">
        <title>Planctomycetal bacteria perform biofilm scaping via a novel small molecule.</title>
        <authorList>
            <person name="Jeske O."/>
            <person name="Boedeker C."/>
            <person name="Wiegand S."/>
            <person name="Breitling P."/>
            <person name="Kallscheuer N."/>
            <person name="Jogler M."/>
            <person name="Rohde M."/>
            <person name="Petersen J."/>
            <person name="Medema M.H."/>
            <person name="Surup F."/>
            <person name="Jogler C."/>
        </authorList>
    </citation>
    <scope>NUCLEOTIDE SEQUENCE [LARGE SCALE GENOMIC DNA]</scope>
    <source>
        <strain evidence="6 7">Mal15</strain>
    </source>
</reference>
<evidence type="ECO:0000256" key="4">
    <source>
        <dbReference type="PIRSR" id="PIRSR603782-2"/>
    </source>
</evidence>
<evidence type="ECO:0000313" key="7">
    <source>
        <dbReference type="Proteomes" id="UP000321353"/>
    </source>
</evidence>
<sequence length="222" mass="24872">MRTASNLAAILLVGVVLGLVGRTLRQRSASSGPSPDEVVYTSEVAPGEEPVVSDSSEIANEEVARPPEDEAWLSRFELTERSGELVKSEDLLGQPYVVSFFFTNCPSVCPQQNQKIKQLQDRFEGEDVVFLSISVDPERDTPEVLREYAARFGADEDQWLFLTGDLTYIRRIGGEIFQQPVDKGFHTEKFVLVDAEGKIEGFYSWPESKQFEKLQSAISEML</sequence>
<keyword evidence="4" id="KW-1015">Disulfide bond</keyword>
<dbReference type="CDD" id="cd02968">
    <property type="entry name" value="SCO"/>
    <property type="match status" value="1"/>
</dbReference>
<feature type="binding site" evidence="3">
    <location>
        <position position="109"/>
    </location>
    <ligand>
        <name>Cu cation</name>
        <dbReference type="ChEBI" id="CHEBI:23378"/>
    </ligand>
</feature>
<dbReference type="EMBL" id="CP036264">
    <property type="protein sequence ID" value="QEG02056.1"/>
    <property type="molecule type" value="Genomic_DNA"/>
</dbReference>
<keyword evidence="2 3" id="KW-0186">Copper</keyword>
<dbReference type="Pfam" id="PF02630">
    <property type="entry name" value="SCO1-SenC"/>
    <property type="match status" value="1"/>
</dbReference>
<dbReference type="RefSeq" id="WP_147871049.1">
    <property type="nucleotide sequence ID" value="NZ_CP036264.1"/>
</dbReference>
<organism evidence="6 7">
    <name type="scientific">Stieleria maiorica</name>
    <dbReference type="NCBI Taxonomy" id="2795974"/>
    <lineage>
        <taxon>Bacteria</taxon>
        <taxon>Pseudomonadati</taxon>
        <taxon>Planctomycetota</taxon>
        <taxon>Planctomycetia</taxon>
        <taxon>Pirellulales</taxon>
        <taxon>Pirellulaceae</taxon>
        <taxon>Stieleria</taxon>
    </lineage>
</organism>
<feature type="binding site" evidence="3">
    <location>
        <position position="186"/>
    </location>
    <ligand>
        <name>Cu cation</name>
        <dbReference type="ChEBI" id="CHEBI:23378"/>
    </ligand>
</feature>
<feature type="domain" description="Thioredoxin" evidence="5">
    <location>
        <begin position="67"/>
        <end position="222"/>
    </location>
</feature>